<name>M0JZQ5_9EURY</name>
<proteinExistence type="predicted"/>
<reference evidence="1 2" key="1">
    <citation type="journal article" date="2014" name="PLoS Genet.">
        <title>Phylogenetically driven sequencing of extremely halophilic archaea reveals strategies for static and dynamic osmo-response.</title>
        <authorList>
            <person name="Becker E.A."/>
            <person name="Seitzer P.M."/>
            <person name="Tritt A."/>
            <person name="Larsen D."/>
            <person name="Krusor M."/>
            <person name="Yao A.I."/>
            <person name="Wu D."/>
            <person name="Madern D."/>
            <person name="Eisen J.A."/>
            <person name="Darling A.E."/>
            <person name="Facciotti M.T."/>
        </authorList>
    </citation>
    <scope>NUCLEOTIDE SEQUENCE [LARGE SCALE GENOMIC DNA]</scope>
    <source>
        <strain evidence="1 2">JCM 13557</strain>
    </source>
</reference>
<keyword evidence="2" id="KW-1185">Reference proteome</keyword>
<dbReference type="Proteomes" id="UP000011623">
    <property type="component" value="Unassembled WGS sequence"/>
</dbReference>
<comment type="caution">
    <text evidence="1">The sequence shown here is derived from an EMBL/GenBank/DDBJ whole genome shotgun (WGS) entry which is preliminary data.</text>
</comment>
<sequence length="49" mass="5354">MATKTNSLVDRLRTLTLPTVDDVRDGLASYMETVGRADELEARLSGLTT</sequence>
<gene>
    <name evidence="1" type="ORF">C442_20776</name>
</gene>
<dbReference type="EMBL" id="AOLW01000070">
    <property type="protein sequence ID" value="EMA13409.1"/>
    <property type="molecule type" value="Genomic_DNA"/>
</dbReference>
<dbReference type="PATRIC" id="fig|1227452.3.peg.4096"/>
<protein>
    <submittedName>
        <fullName evidence="1">Putative restriction/modification enzyme</fullName>
    </submittedName>
</protein>
<evidence type="ECO:0000313" key="2">
    <source>
        <dbReference type="Proteomes" id="UP000011623"/>
    </source>
</evidence>
<dbReference type="AlphaFoldDB" id="M0JZQ5"/>
<evidence type="ECO:0000313" key="1">
    <source>
        <dbReference type="EMBL" id="EMA13409.1"/>
    </source>
</evidence>
<accession>M0JZQ5</accession>
<organism evidence="1 2">
    <name type="scientific">Haloarcula amylolytica JCM 13557</name>
    <dbReference type="NCBI Taxonomy" id="1227452"/>
    <lineage>
        <taxon>Archaea</taxon>
        <taxon>Methanobacteriati</taxon>
        <taxon>Methanobacteriota</taxon>
        <taxon>Stenosarchaea group</taxon>
        <taxon>Halobacteria</taxon>
        <taxon>Halobacteriales</taxon>
        <taxon>Haloarculaceae</taxon>
        <taxon>Haloarcula</taxon>
    </lineage>
</organism>